<comment type="caution">
    <text evidence="2">The sequence shown here is derived from an EMBL/GenBank/DDBJ whole genome shotgun (WGS) entry which is preliminary data.</text>
</comment>
<gene>
    <name evidence="1" type="ORF">DXT89_22280</name>
    <name evidence="2" type="ORF">GOZ90_25760</name>
</gene>
<dbReference type="Proteomes" id="UP000477951">
    <property type="component" value="Unassembled WGS sequence"/>
</dbReference>
<sequence length="331" mass="37390">MTTFATINDPITGLLEAFKSHDVVALCDGGHGCEQAYALRRALIRDPRFSALVNDIVVESGNSLYQSIMDRFISGEDIPDREICKAWQNTTQPHDVWDCPVFEGLFRDVRDLNATLPKERQIRVLLGDPPIDWSRVNSAAELQETWNTLEDRDSCAARIIQSEVLAKQRRALVIYGGMHLLRKRLFWQSEEGQAMELESIPLQNSIVSLLEAQGANVYSVWTPVFVDLTTLQSDMCSWHTPSLVPIRGTPLGEASFRSYYPHAMLTKQRDAIVKIHVDPERSPLMEEQFDAILYLGPPSDLSWSEVSPALAADPEYIKMRSERCAWVGMPL</sequence>
<dbReference type="SUPFAM" id="SSF159501">
    <property type="entry name" value="EreA/ChaN-like"/>
    <property type="match status" value="1"/>
</dbReference>
<dbReference type="Proteomes" id="UP000436911">
    <property type="component" value="Unassembled WGS sequence"/>
</dbReference>
<accession>A0A368NJD8</accession>
<proteinExistence type="predicted"/>
<dbReference type="OrthoDB" id="345880at2"/>
<evidence type="ECO:0000313" key="2">
    <source>
        <dbReference type="EMBL" id="MUZ76058.1"/>
    </source>
</evidence>
<dbReference type="GeneID" id="60684298"/>
<name>A0A368NJD8_AGRVI</name>
<dbReference type="EMBL" id="QUSG01000019">
    <property type="protein sequence ID" value="KAA3522300.1"/>
    <property type="molecule type" value="Genomic_DNA"/>
</dbReference>
<reference evidence="1 3" key="1">
    <citation type="submission" date="2018-08" db="EMBL/GenBank/DDBJ databases">
        <title>Genome sequencing of Agrobacterium vitis strain ICMP 10754.</title>
        <authorList>
            <person name="Visnovsky S.B."/>
            <person name="Pitman A.R."/>
        </authorList>
    </citation>
    <scope>NUCLEOTIDE SEQUENCE [LARGE SCALE GENOMIC DNA]</scope>
    <source>
        <strain evidence="1 3">ICMP 10754</strain>
    </source>
</reference>
<dbReference type="EMBL" id="WPHR01000045">
    <property type="protein sequence ID" value="MUZ76058.1"/>
    <property type="molecule type" value="Genomic_DNA"/>
</dbReference>
<reference evidence="2 4" key="2">
    <citation type="submission" date="2019-12" db="EMBL/GenBank/DDBJ databases">
        <title>Whole-genome sequencing of Allorhizobium vitis.</title>
        <authorList>
            <person name="Gan H.M."/>
            <person name="Szegedi E."/>
            <person name="Burr T."/>
            <person name="Savka M.A."/>
        </authorList>
    </citation>
    <scope>NUCLEOTIDE SEQUENCE [LARGE SCALE GENOMIC DNA]</scope>
    <source>
        <strain evidence="2 4">CG516</strain>
    </source>
</reference>
<evidence type="ECO:0000313" key="1">
    <source>
        <dbReference type="EMBL" id="KAA3522300.1"/>
    </source>
</evidence>
<dbReference type="RefSeq" id="WP_060716957.1">
    <property type="nucleotide sequence ID" value="NZ_JABFNP010000004.1"/>
</dbReference>
<evidence type="ECO:0000313" key="4">
    <source>
        <dbReference type="Proteomes" id="UP000477951"/>
    </source>
</evidence>
<protein>
    <submittedName>
        <fullName evidence="2">Uncharacterized protein</fullName>
    </submittedName>
</protein>
<evidence type="ECO:0000313" key="3">
    <source>
        <dbReference type="Proteomes" id="UP000436911"/>
    </source>
</evidence>
<organism evidence="2 4">
    <name type="scientific">Agrobacterium vitis</name>
    <name type="common">Rhizobium vitis</name>
    <dbReference type="NCBI Taxonomy" id="373"/>
    <lineage>
        <taxon>Bacteria</taxon>
        <taxon>Pseudomonadati</taxon>
        <taxon>Pseudomonadota</taxon>
        <taxon>Alphaproteobacteria</taxon>
        <taxon>Hyphomicrobiales</taxon>
        <taxon>Rhizobiaceae</taxon>
        <taxon>Rhizobium/Agrobacterium group</taxon>
        <taxon>Agrobacterium</taxon>
    </lineage>
</organism>
<dbReference type="AlphaFoldDB" id="A0A368NJD8"/>